<dbReference type="RefSeq" id="WP_219965729.1">
    <property type="nucleotide sequence ID" value="NZ_JAGFNZ010000004.1"/>
</dbReference>
<dbReference type="InterPro" id="IPR016169">
    <property type="entry name" value="FAD-bd_PCMH_sub2"/>
</dbReference>
<dbReference type="Pfam" id="PF02913">
    <property type="entry name" value="FAD-oxidase_C"/>
    <property type="match status" value="1"/>
</dbReference>
<keyword evidence="3" id="KW-0285">Flavoprotein</keyword>
<accession>A0ABS7DPT8</accession>
<evidence type="ECO:0000256" key="6">
    <source>
        <dbReference type="ARBA" id="ARBA00023002"/>
    </source>
</evidence>
<comment type="cofactor">
    <cofactor evidence="1">
        <name>FAD</name>
        <dbReference type="ChEBI" id="CHEBI:57692"/>
    </cofactor>
</comment>
<dbReference type="SUPFAM" id="SSF55103">
    <property type="entry name" value="FAD-linked oxidases, C-terminal domain"/>
    <property type="match status" value="1"/>
</dbReference>
<gene>
    <name evidence="9" type="ORF">J5W02_10940</name>
</gene>
<evidence type="ECO:0000256" key="4">
    <source>
        <dbReference type="ARBA" id="ARBA00022827"/>
    </source>
</evidence>
<evidence type="ECO:0000256" key="7">
    <source>
        <dbReference type="ARBA" id="ARBA00038897"/>
    </source>
</evidence>
<evidence type="ECO:0000256" key="3">
    <source>
        <dbReference type="ARBA" id="ARBA00022630"/>
    </source>
</evidence>
<evidence type="ECO:0000256" key="1">
    <source>
        <dbReference type="ARBA" id="ARBA00001974"/>
    </source>
</evidence>
<dbReference type="PANTHER" id="PTHR11748:SF111">
    <property type="entry name" value="D-LACTATE DEHYDROGENASE, MITOCHONDRIAL-RELATED"/>
    <property type="match status" value="1"/>
</dbReference>
<dbReference type="EC" id="1.1.2.4" evidence="7"/>
<dbReference type="InterPro" id="IPR006094">
    <property type="entry name" value="Oxid_FAD_bind_N"/>
</dbReference>
<keyword evidence="6" id="KW-0560">Oxidoreductase</keyword>
<dbReference type="SUPFAM" id="SSF56176">
    <property type="entry name" value="FAD-binding/transporter-associated domain-like"/>
    <property type="match status" value="1"/>
</dbReference>
<dbReference type="InterPro" id="IPR036318">
    <property type="entry name" value="FAD-bd_PCMH-like_sf"/>
</dbReference>
<dbReference type="Gene3D" id="3.30.465.10">
    <property type="match status" value="1"/>
</dbReference>
<dbReference type="PANTHER" id="PTHR11748">
    <property type="entry name" value="D-LACTATE DEHYDROGENASE"/>
    <property type="match status" value="1"/>
</dbReference>
<dbReference type="InterPro" id="IPR004113">
    <property type="entry name" value="FAD-bd_oxidored_4_C"/>
</dbReference>
<keyword evidence="5" id="KW-0809">Transit peptide</keyword>
<keyword evidence="4" id="KW-0274">FAD</keyword>
<proteinExistence type="inferred from homology"/>
<protein>
    <recommendedName>
        <fullName evidence="7">D-lactate dehydrogenase (cytochrome)</fullName>
        <ecNumber evidence="7">1.1.2.4</ecNumber>
    </recommendedName>
</protein>
<evidence type="ECO:0000256" key="2">
    <source>
        <dbReference type="ARBA" id="ARBA00008000"/>
    </source>
</evidence>
<dbReference type="Proteomes" id="UP000719942">
    <property type="component" value="Unassembled WGS sequence"/>
</dbReference>
<dbReference type="Pfam" id="PF01565">
    <property type="entry name" value="FAD_binding_4"/>
    <property type="match status" value="1"/>
</dbReference>
<name>A0ABS7DPT8_9FIRM</name>
<evidence type="ECO:0000256" key="5">
    <source>
        <dbReference type="ARBA" id="ARBA00022946"/>
    </source>
</evidence>
<keyword evidence="10" id="KW-1185">Reference proteome</keyword>
<reference evidence="9 10" key="1">
    <citation type="submission" date="2021-03" db="EMBL/GenBank/DDBJ databases">
        <title>Caproiciproducens sp. nov. isolated from feces of cow.</title>
        <authorList>
            <person name="Choi J.-Y."/>
        </authorList>
    </citation>
    <scope>NUCLEOTIDE SEQUENCE [LARGE SCALE GENOMIC DNA]</scope>
    <source>
        <strain evidence="9 10">AGMB10547</strain>
    </source>
</reference>
<organism evidence="9 10">
    <name type="scientific">Caproiciproducens faecalis</name>
    <dbReference type="NCBI Taxonomy" id="2820301"/>
    <lineage>
        <taxon>Bacteria</taxon>
        <taxon>Bacillati</taxon>
        <taxon>Bacillota</taxon>
        <taxon>Clostridia</taxon>
        <taxon>Eubacteriales</taxon>
        <taxon>Acutalibacteraceae</taxon>
        <taxon>Caproiciproducens</taxon>
    </lineage>
</organism>
<evidence type="ECO:0000313" key="10">
    <source>
        <dbReference type="Proteomes" id="UP000719942"/>
    </source>
</evidence>
<evidence type="ECO:0000313" key="9">
    <source>
        <dbReference type="EMBL" id="MBW7573324.1"/>
    </source>
</evidence>
<dbReference type="InterPro" id="IPR016166">
    <property type="entry name" value="FAD-bd_PCMH"/>
</dbReference>
<dbReference type="PROSITE" id="PS51387">
    <property type="entry name" value="FAD_PCMH"/>
    <property type="match status" value="1"/>
</dbReference>
<evidence type="ECO:0000259" key="8">
    <source>
        <dbReference type="PROSITE" id="PS51387"/>
    </source>
</evidence>
<sequence>MNSRPIFPMDESYEEYIHDESQFSGSAQSISFPRSEEEICAVISEMREQQIPVTVQGGKTGIAGSGVPLGGHLMNVADCSRVLEYSETDGKYLLTVEPGLRLTELKQEMAKLGGPVHLFWPPEPTETSATVGGVAAAAASGICSYAYGGARQYFEAARVVLADGTVRDIRCGDHFLKVNGEQLDELDAFLGSEGMLGVFSALTLRLIPCPAEQWGIAFFFENRQDAWRFADELQSDPVRSEEAQVTAAEYIDGNSIRLVESKKELLTKLGSIPPIDPTFDAMIYLEIAGEEAGIESAAEILMERATQFGSDPDRAWAVSGEKEIESLRTFRHAVPETANLIVEENHRSNAEITKLSTDISFEGKSFTQIMNWYEECLKDLRPAHCIFGHIGENHLHCNLFPKNSSEQQQCEAWMSWMLQESAGLGGCVVTENGVGKLKRRWLPSDNALISRMRKLKEIYDPTNFWNPGNMF</sequence>
<comment type="similarity">
    <text evidence="2">Belongs to the FAD-binding oxidoreductase/transferase type 4 family.</text>
</comment>
<dbReference type="Gene3D" id="3.30.70.2740">
    <property type="match status" value="1"/>
</dbReference>
<comment type="caution">
    <text evidence="9">The sequence shown here is derived from an EMBL/GenBank/DDBJ whole genome shotgun (WGS) entry which is preliminary data.</text>
</comment>
<feature type="domain" description="FAD-binding PCMH-type" evidence="8">
    <location>
        <begin position="23"/>
        <end position="209"/>
    </location>
</feature>
<dbReference type="InterPro" id="IPR016164">
    <property type="entry name" value="FAD-linked_Oxase-like_C"/>
</dbReference>
<dbReference type="EMBL" id="JAGFNZ010000004">
    <property type="protein sequence ID" value="MBW7573324.1"/>
    <property type="molecule type" value="Genomic_DNA"/>
</dbReference>